<proteinExistence type="inferred from homology"/>
<comment type="caution">
    <text evidence="7">Lacks conserved residue(s) required for the propagation of feature annotation.</text>
</comment>
<evidence type="ECO:0000259" key="10">
    <source>
        <dbReference type="Pfam" id="PF10590"/>
    </source>
</evidence>
<feature type="binding site" evidence="7 8">
    <location>
        <begin position="55"/>
        <end position="60"/>
    </location>
    <ligand>
        <name>FMN</name>
        <dbReference type="ChEBI" id="CHEBI:58210"/>
    </ligand>
</feature>
<dbReference type="EC" id="1.4.3.5" evidence="7"/>
<feature type="binding site" evidence="7 8">
    <location>
        <begin position="70"/>
        <end position="71"/>
    </location>
    <ligand>
        <name>FMN</name>
        <dbReference type="ChEBI" id="CHEBI:58210"/>
    </ligand>
</feature>
<evidence type="ECO:0000256" key="5">
    <source>
        <dbReference type="ARBA" id="ARBA00023002"/>
    </source>
</evidence>
<dbReference type="GO" id="GO:0004733">
    <property type="term" value="F:pyridoxamine phosphate oxidase activity"/>
    <property type="evidence" value="ECO:0007669"/>
    <property type="project" value="UniProtKB-UniRule"/>
</dbReference>
<comment type="cofactor">
    <cofactor evidence="7 8">
        <name>FMN</name>
        <dbReference type="ChEBI" id="CHEBI:58210"/>
    </cofactor>
    <text evidence="7 8">Binds 1 FMN per subunit.</text>
</comment>
<feature type="binding site" evidence="7 8">
    <location>
        <position position="179"/>
    </location>
    <ligand>
        <name>FMN</name>
        <dbReference type="ChEBI" id="CHEBI:58210"/>
    </ligand>
</feature>
<keyword evidence="6 7" id="KW-0664">Pyridoxine biosynthesis</keyword>
<evidence type="ECO:0000256" key="8">
    <source>
        <dbReference type="PIRSR" id="PIRSR000190-2"/>
    </source>
</evidence>
<dbReference type="Gene3D" id="2.30.110.10">
    <property type="entry name" value="Electron Transport, Fmn-binding Protein, Chain A"/>
    <property type="match status" value="1"/>
</dbReference>
<evidence type="ECO:0000313" key="11">
    <source>
        <dbReference type="EMBL" id="PVY77394.1"/>
    </source>
</evidence>
<accession>A0A2U1CY22</accession>
<dbReference type="PIRSF" id="PIRSF000190">
    <property type="entry name" value="Pyd_amn-ph_oxd"/>
    <property type="match status" value="1"/>
</dbReference>
<feature type="domain" description="Pyridoxine 5'-phosphate oxidase dimerisation C-terminal" evidence="10">
    <location>
        <begin position="166"/>
        <end position="206"/>
    </location>
</feature>
<feature type="domain" description="Pyridoxamine 5'-phosphate oxidase N-terminal" evidence="9">
    <location>
        <begin position="29"/>
        <end position="150"/>
    </location>
</feature>
<feature type="binding site" evidence="7 8">
    <location>
        <position position="77"/>
    </location>
    <ligand>
        <name>FMN</name>
        <dbReference type="ChEBI" id="CHEBI:58210"/>
    </ligand>
</feature>
<gene>
    <name evidence="7" type="primary">pdxH</name>
    <name evidence="11" type="ORF">C8D92_10379</name>
</gene>
<dbReference type="GO" id="GO:0008615">
    <property type="term" value="P:pyridoxine biosynthetic process"/>
    <property type="evidence" value="ECO:0007669"/>
    <property type="project" value="UniProtKB-UniRule"/>
</dbReference>
<keyword evidence="3 7" id="KW-0285">Flavoprotein</keyword>
<comment type="caution">
    <text evidence="11">The sequence shown here is derived from an EMBL/GenBank/DDBJ whole genome shotgun (WGS) entry which is preliminary data.</text>
</comment>
<reference evidence="11 12" key="1">
    <citation type="submission" date="2018-04" db="EMBL/GenBank/DDBJ databases">
        <title>Genomic Encyclopedia of Type Strains, Phase IV (KMG-IV): sequencing the most valuable type-strain genomes for metagenomic binning, comparative biology and taxonomic classification.</title>
        <authorList>
            <person name="Goeker M."/>
        </authorList>
    </citation>
    <scope>NUCLEOTIDE SEQUENCE [LARGE SCALE GENOMIC DNA]</scope>
    <source>
        <strain evidence="11 12">DSM 28688</strain>
    </source>
</reference>
<organism evidence="11 12">
    <name type="scientific">Tamilnaduibacter salinus</name>
    <dbReference type="NCBI Taxonomy" id="1484056"/>
    <lineage>
        <taxon>Bacteria</taxon>
        <taxon>Pseudomonadati</taxon>
        <taxon>Pseudomonadota</taxon>
        <taxon>Gammaproteobacteria</taxon>
        <taxon>Pseudomonadales</taxon>
        <taxon>Marinobacteraceae</taxon>
        <taxon>Tamilnaduibacter</taxon>
    </lineage>
</organism>
<dbReference type="AlphaFoldDB" id="A0A2U1CY22"/>
<dbReference type="HAMAP" id="MF_01629">
    <property type="entry name" value="PdxH"/>
    <property type="match status" value="1"/>
</dbReference>
<comment type="similarity">
    <text evidence="1 7">Belongs to the pyridoxamine 5'-phosphate oxidase family.</text>
</comment>
<dbReference type="EMBL" id="QEKQ01000003">
    <property type="protein sequence ID" value="PVY77394.1"/>
    <property type="molecule type" value="Genomic_DNA"/>
</dbReference>
<feature type="binding site" evidence="7">
    <location>
        <position position="125"/>
    </location>
    <ligand>
        <name>substrate</name>
    </ligand>
</feature>
<feature type="binding site" evidence="7">
    <location>
        <position position="60"/>
    </location>
    <ligand>
        <name>substrate</name>
    </ligand>
</feature>
<evidence type="ECO:0000256" key="4">
    <source>
        <dbReference type="ARBA" id="ARBA00022643"/>
    </source>
</evidence>
<feature type="binding site" evidence="7">
    <location>
        <position position="121"/>
    </location>
    <ligand>
        <name>substrate</name>
    </ligand>
</feature>
<dbReference type="Pfam" id="PF01243">
    <property type="entry name" value="PNPOx_N"/>
    <property type="match status" value="1"/>
</dbReference>
<dbReference type="InterPro" id="IPR012349">
    <property type="entry name" value="Split_barrel_FMN-bd"/>
</dbReference>
<dbReference type="NCBIfam" id="TIGR00558">
    <property type="entry name" value="pdxH"/>
    <property type="match status" value="1"/>
</dbReference>
<name>A0A2U1CY22_9GAMM</name>
<evidence type="ECO:0000256" key="2">
    <source>
        <dbReference type="ARBA" id="ARBA00011738"/>
    </source>
</evidence>
<evidence type="ECO:0000256" key="3">
    <source>
        <dbReference type="ARBA" id="ARBA00022630"/>
    </source>
</evidence>
<feature type="binding site" evidence="7">
    <location>
        <position position="117"/>
    </location>
    <ligand>
        <name>substrate</name>
    </ligand>
</feature>
<dbReference type="SUPFAM" id="SSF50475">
    <property type="entry name" value="FMN-binding split barrel"/>
    <property type="match status" value="1"/>
</dbReference>
<dbReference type="Pfam" id="PF10590">
    <property type="entry name" value="PNP_phzG_C"/>
    <property type="match status" value="1"/>
</dbReference>
<comment type="subunit">
    <text evidence="2 7">Homodimer.</text>
</comment>
<keyword evidence="4 7" id="KW-0288">FMN</keyword>
<evidence type="ECO:0000256" key="7">
    <source>
        <dbReference type="HAMAP-Rule" id="MF_01629"/>
    </source>
</evidence>
<comment type="pathway">
    <text evidence="7">Cofactor metabolism; pyridoxal 5'-phosphate salvage; pyridoxal 5'-phosphate from pyridoxine 5'-phosphate: step 1/1.</text>
</comment>
<evidence type="ECO:0000256" key="6">
    <source>
        <dbReference type="ARBA" id="ARBA00023096"/>
    </source>
</evidence>
<keyword evidence="5 7" id="KW-0560">Oxidoreductase</keyword>
<dbReference type="InterPro" id="IPR019576">
    <property type="entry name" value="Pyridoxamine_oxidase_dimer_C"/>
</dbReference>
<comment type="function">
    <text evidence="7">Catalyzes the oxidation of either pyridoxine 5'-phosphate (PNP) or pyridoxamine 5'-phosphate (PMP) into pyridoxal 5'-phosphate (PLP).</text>
</comment>
<dbReference type="InterPro" id="IPR000659">
    <property type="entry name" value="Pyridox_Oxase"/>
</dbReference>
<comment type="pathway">
    <text evidence="7">Cofactor metabolism; pyridoxal 5'-phosphate salvage; pyridoxal 5'-phosphate from pyridoxamine 5'-phosphate: step 1/1.</text>
</comment>
<comment type="catalytic activity">
    <reaction evidence="7">
        <text>pyridoxamine 5'-phosphate + O2 + H2O = pyridoxal 5'-phosphate + H2O2 + NH4(+)</text>
        <dbReference type="Rhea" id="RHEA:15817"/>
        <dbReference type="ChEBI" id="CHEBI:15377"/>
        <dbReference type="ChEBI" id="CHEBI:15379"/>
        <dbReference type="ChEBI" id="CHEBI:16240"/>
        <dbReference type="ChEBI" id="CHEBI:28938"/>
        <dbReference type="ChEBI" id="CHEBI:58451"/>
        <dbReference type="ChEBI" id="CHEBI:597326"/>
        <dbReference type="EC" id="1.4.3.5"/>
    </reaction>
</comment>
<protein>
    <recommendedName>
        <fullName evidence="7">Pyridoxine/pyridoxamine 5'-phosphate oxidase</fullName>
        <ecNumber evidence="7">1.4.3.5</ecNumber>
    </recommendedName>
    <alternativeName>
        <fullName evidence="7">PNP/PMP oxidase</fullName>
        <shortName evidence="7">PNPOx</shortName>
    </alternativeName>
    <alternativeName>
        <fullName evidence="7">Pyridoxal 5'-phosphate synthase</fullName>
    </alternativeName>
</protein>
<dbReference type="InterPro" id="IPR019740">
    <property type="entry name" value="Pyridox_Oxase_CS"/>
</dbReference>
<dbReference type="Proteomes" id="UP000245887">
    <property type="component" value="Unassembled WGS sequence"/>
</dbReference>
<dbReference type="UniPathway" id="UPA01068">
    <property type="reaction ID" value="UER00304"/>
</dbReference>
<comment type="catalytic activity">
    <reaction evidence="7">
        <text>pyridoxine 5'-phosphate + O2 = pyridoxal 5'-phosphate + H2O2</text>
        <dbReference type="Rhea" id="RHEA:15149"/>
        <dbReference type="ChEBI" id="CHEBI:15379"/>
        <dbReference type="ChEBI" id="CHEBI:16240"/>
        <dbReference type="ChEBI" id="CHEBI:58589"/>
        <dbReference type="ChEBI" id="CHEBI:597326"/>
        <dbReference type="EC" id="1.4.3.5"/>
    </reaction>
</comment>
<dbReference type="PANTHER" id="PTHR10851">
    <property type="entry name" value="PYRIDOXINE-5-PHOSPHATE OXIDASE"/>
    <property type="match status" value="1"/>
</dbReference>
<dbReference type="FunFam" id="2.30.110.10:FF:000020">
    <property type="entry name" value="PNPO isoform 11"/>
    <property type="match status" value="1"/>
</dbReference>
<dbReference type="InterPro" id="IPR011576">
    <property type="entry name" value="Pyridox_Oxase_N"/>
</dbReference>
<feature type="binding site" evidence="7">
    <location>
        <begin position="185"/>
        <end position="187"/>
    </location>
    <ligand>
        <name>substrate</name>
    </ligand>
</feature>
<feature type="binding site" evidence="7 8">
    <location>
        <position position="99"/>
    </location>
    <ligand>
        <name>FMN</name>
        <dbReference type="ChEBI" id="CHEBI:58210"/>
    </ligand>
</feature>
<evidence type="ECO:0000259" key="9">
    <source>
        <dbReference type="Pfam" id="PF01243"/>
    </source>
</evidence>
<feature type="binding site" evidence="7 8">
    <location>
        <begin position="134"/>
        <end position="135"/>
    </location>
    <ligand>
        <name>FMN</name>
        <dbReference type="ChEBI" id="CHEBI:58210"/>
    </ligand>
</feature>
<evidence type="ECO:0000313" key="12">
    <source>
        <dbReference type="Proteomes" id="UP000245887"/>
    </source>
</evidence>
<dbReference type="NCBIfam" id="NF004231">
    <property type="entry name" value="PRK05679.1"/>
    <property type="match status" value="1"/>
</dbReference>
<dbReference type="GO" id="GO:0010181">
    <property type="term" value="F:FMN binding"/>
    <property type="evidence" value="ECO:0007669"/>
    <property type="project" value="UniProtKB-UniRule"/>
</dbReference>
<evidence type="ECO:0000256" key="1">
    <source>
        <dbReference type="ARBA" id="ARBA00007301"/>
    </source>
</evidence>
<feature type="binding site" evidence="7 8">
    <location>
        <position position="189"/>
    </location>
    <ligand>
        <name>FMN</name>
        <dbReference type="ChEBI" id="CHEBI:58210"/>
    </ligand>
</feature>
<dbReference type="PROSITE" id="PS01064">
    <property type="entry name" value="PYRIDOX_OXIDASE"/>
    <property type="match status" value="1"/>
</dbReference>
<sequence>MRREFESDGLSRTALADDPVAQFDAWFRQAQAANLLEPNALSLATADGHGRPGVRTVLLKAYDEHGFVFFTNYESTKAQALAANPRAAMLFPWLDLNRQVVIEGHVEKIPDEQSQAYFAARPRGSRVGAWASRQSQTIDSREALEQQVARESERFGEGEIPRPPFWGGYRLVPERFEFWQGRTSRLHDRFEYRRNNGDWVIQRLQP</sequence>
<dbReference type="PANTHER" id="PTHR10851:SF0">
    <property type="entry name" value="PYRIDOXINE-5'-PHOSPHATE OXIDASE"/>
    <property type="match status" value="1"/>
</dbReference>